<accession>A0A1W6LC65</accession>
<proteinExistence type="predicted"/>
<dbReference type="KEGG" id="rgu:A4W93_19045"/>
<dbReference type="Proteomes" id="UP000193427">
    <property type="component" value="Chromosome"/>
</dbReference>
<name>A0A1W6LC65_9BURK</name>
<dbReference type="EMBL" id="CP015118">
    <property type="protein sequence ID" value="ARN21823.1"/>
    <property type="molecule type" value="Genomic_DNA"/>
</dbReference>
<dbReference type="AlphaFoldDB" id="A0A1W6LC65"/>
<protein>
    <submittedName>
        <fullName evidence="1">Uncharacterized protein</fullName>
    </submittedName>
</protein>
<keyword evidence="2" id="KW-1185">Reference proteome</keyword>
<gene>
    <name evidence="1" type="ORF">A4W93_19045</name>
</gene>
<evidence type="ECO:0000313" key="2">
    <source>
        <dbReference type="Proteomes" id="UP000193427"/>
    </source>
</evidence>
<dbReference type="RefSeq" id="WP_085752117.1">
    <property type="nucleotide sequence ID" value="NZ_BSPR01000009.1"/>
</dbReference>
<organism evidence="1 2">
    <name type="scientific">Piscinibacter gummiphilus</name>
    <dbReference type="NCBI Taxonomy" id="946333"/>
    <lineage>
        <taxon>Bacteria</taxon>
        <taxon>Pseudomonadati</taxon>
        <taxon>Pseudomonadota</taxon>
        <taxon>Betaproteobacteria</taxon>
        <taxon>Burkholderiales</taxon>
        <taxon>Sphaerotilaceae</taxon>
        <taxon>Piscinibacter</taxon>
    </lineage>
</organism>
<sequence>MTRVELKVLDAGAYAETVRGKLPFAILEKGVVVVRSQLGPEVPLNEHLVWLWGMVQHERRVLKAATSAGARITCECVVPRGPITVMPNGAELLHLLGAELLVLPK</sequence>
<evidence type="ECO:0000313" key="1">
    <source>
        <dbReference type="EMBL" id="ARN21823.1"/>
    </source>
</evidence>
<reference evidence="1 2" key="1">
    <citation type="submission" date="2016-04" db="EMBL/GenBank/DDBJ databases">
        <title>Complete genome sequence of natural rubber-degrading, novel Gram-negative bacterium, Rhizobacter gummiphilus strain NS21.</title>
        <authorList>
            <person name="Tabata M."/>
            <person name="Kasai D."/>
            <person name="Fukuda M."/>
        </authorList>
    </citation>
    <scope>NUCLEOTIDE SEQUENCE [LARGE SCALE GENOMIC DNA]</scope>
    <source>
        <strain evidence="1 2">NS21</strain>
    </source>
</reference>
<dbReference type="STRING" id="946333.A4W93_19045"/>